<sequence length="97" mass="11046">LFVDGARWDRKTKQLAESMPKVLQDPMPPIWLQPIKKADIKPRPSYTAPVYKTSERRGVLSTTGHSTNFVLPMLLTSDKPESHWIMRGVALLCQLDD</sequence>
<name>A0A183AZP3_9TREM</name>
<feature type="domain" description="Dynein heavy chain C-terminal" evidence="1">
    <location>
        <begin position="1"/>
        <end position="93"/>
    </location>
</feature>
<reference evidence="2" key="1">
    <citation type="submission" date="2016-06" db="UniProtKB">
        <authorList>
            <consortium name="WormBaseParasite"/>
        </authorList>
    </citation>
    <scope>IDENTIFICATION</scope>
</reference>
<dbReference type="InterPro" id="IPR041228">
    <property type="entry name" value="Dynein_C"/>
</dbReference>
<dbReference type="PANTHER" id="PTHR46961:SF8">
    <property type="entry name" value="DYNEIN AXONEMAL HEAVY CHAIN 7"/>
    <property type="match status" value="1"/>
</dbReference>
<accession>A0A183AZP3</accession>
<proteinExistence type="predicted"/>
<dbReference type="InterPro" id="IPR026983">
    <property type="entry name" value="DHC"/>
</dbReference>
<dbReference type="GO" id="GO:0030286">
    <property type="term" value="C:dynein complex"/>
    <property type="evidence" value="ECO:0007669"/>
    <property type="project" value="InterPro"/>
</dbReference>
<dbReference type="PANTHER" id="PTHR46961">
    <property type="entry name" value="DYNEIN HEAVY CHAIN 1, AXONEMAL-LIKE PROTEIN"/>
    <property type="match status" value="1"/>
</dbReference>
<dbReference type="GO" id="GO:0051959">
    <property type="term" value="F:dynein light intermediate chain binding"/>
    <property type="evidence" value="ECO:0007669"/>
    <property type="project" value="InterPro"/>
</dbReference>
<dbReference type="GO" id="GO:0045505">
    <property type="term" value="F:dynein intermediate chain binding"/>
    <property type="evidence" value="ECO:0007669"/>
    <property type="project" value="InterPro"/>
</dbReference>
<evidence type="ECO:0000259" key="1">
    <source>
        <dbReference type="Pfam" id="PF18199"/>
    </source>
</evidence>
<evidence type="ECO:0000313" key="2">
    <source>
        <dbReference type="WBParaSite" id="ECPE_0001246401-mRNA-1"/>
    </source>
</evidence>
<organism evidence="2">
    <name type="scientific">Echinostoma caproni</name>
    <dbReference type="NCBI Taxonomy" id="27848"/>
    <lineage>
        <taxon>Eukaryota</taxon>
        <taxon>Metazoa</taxon>
        <taxon>Spiralia</taxon>
        <taxon>Lophotrochozoa</taxon>
        <taxon>Platyhelminthes</taxon>
        <taxon>Trematoda</taxon>
        <taxon>Digenea</taxon>
        <taxon>Plagiorchiida</taxon>
        <taxon>Echinostomata</taxon>
        <taxon>Echinostomatoidea</taxon>
        <taxon>Echinostomatidae</taxon>
        <taxon>Echinostoma</taxon>
    </lineage>
</organism>
<dbReference type="Pfam" id="PF18199">
    <property type="entry name" value="Dynein_C"/>
    <property type="match status" value="1"/>
</dbReference>
<protein>
    <submittedName>
        <fullName evidence="2">Dynein_C domain-containing protein</fullName>
    </submittedName>
</protein>
<dbReference type="GO" id="GO:0007018">
    <property type="term" value="P:microtubule-based movement"/>
    <property type="evidence" value="ECO:0007669"/>
    <property type="project" value="InterPro"/>
</dbReference>
<dbReference type="FunFam" id="3.10.490.20:FF:000009">
    <property type="entry name" value="Dynein heavy chain 4"/>
    <property type="match status" value="1"/>
</dbReference>
<dbReference type="InterPro" id="IPR043160">
    <property type="entry name" value="Dynein_C_barrel"/>
</dbReference>
<dbReference type="AlphaFoldDB" id="A0A183AZP3"/>
<dbReference type="Gene3D" id="3.10.490.20">
    <property type="match status" value="1"/>
</dbReference>
<dbReference type="WBParaSite" id="ECPE_0001246401-mRNA-1">
    <property type="protein sequence ID" value="ECPE_0001246401-mRNA-1"/>
    <property type="gene ID" value="ECPE_0001246401"/>
</dbReference>